<dbReference type="OrthoDB" id="2593273at2"/>
<dbReference type="RefSeq" id="WP_112746574.1">
    <property type="nucleotide sequence ID" value="NZ_QMFY01000003.1"/>
</dbReference>
<dbReference type="Proteomes" id="UP000251889">
    <property type="component" value="Unassembled WGS sequence"/>
</dbReference>
<keyword evidence="2" id="KW-1185">Reference proteome</keyword>
<dbReference type="Gene3D" id="3.30.2170.10">
    <property type="entry name" value="archaeoglobus fulgidus dsm 4304 superfamily"/>
    <property type="match status" value="1"/>
</dbReference>
<keyword evidence="1" id="KW-0255">Endonuclease</keyword>
<dbReference type="EMBL" id="QMFY01000003">
    <property type="protein sequence ID" value="RAW01833.1"/>
    <property type="molecule type" value="Genomic_DNA"/>
</dbReference>
<dbReference type="GO" id="GO:0004519">
    <property type="term" value="F:endonuclease activity"/>
    <property type="evidence" value="ECO:0007669"/>
    <property type="project" value="UniProtKB-KW"/>
</dbReference>
<accession>A0A364Y4T7</accession>
<evidence type="ECO:0000313" key="2">
    <source>
        <dbReference type="Proteomes" id="UP000251889"/>
    </source>
</evidence>
<proteinExistence type="predicted"/>
<dbReference type="GO" id="GO:0006281">
    <property type="term" value="P:DNA repair"/>
    <property type="evidence" value="ECO:0007669"/>
    <property type="project" value="InterPro"/>
</dbReference>
<protein>
    <submittedName>
        <fullName evidence="1">Endonuclease V</fullName>
    </submittedName>
</protein>
<dbReference type="InterPro" id="IPR007581">
    <property type="entry name" value="Endonuclease-V"/>
</dbReference>
<sequence length="166" mass="18657">MILAFDTYYFGNKAKTICLAFEQWTQVDNFQVYAEVLEGIAEYTPGEFYKRELPCILSLLKQIDCRNVQAILVDGYVFLDDEGKLGLGGHLYQALTVKVPVIGVAKTNFATIVDNKTFVFRGESKNPLYITSIGIDKEKAADLVKSMGGEYRIPTLLKHLDMLTKT</sequence>
<gene>
    <name evidence="1" type="ORF">DQQ10_09320</name>
</gene>
<evidence type="ECO:0000313" key="1">
    <source>
        <dbReference type="EMBL" id="RAW01833.1"/>
    </source>
</evidence>
<reference evidence="1 2" key="1">
    <citation type="submission" date="2018-06" db="EMBL/GenBank/DDBJ databases">
        <title>Chryseolinea flavus sp. nov., a member of the phylum Bacteroidetes isolated from soil.</title>
        <authorList>
            <person name="Li Y."/>
            <person name="Wang J."/>
        </authorList>
    </citation>
    <scope>NUCLEOTIDE SEQUENCE [LARGE SCALE GENOMIC DNA]</scope>
    <source>
        <strain evidence="1 2">SDU1-6</strain>
    </source>
</reference>
<dbReference type="Pfam" id="PF04493">
    <property type="entry name" value="Endonuclease_5"/>
    <property type="match status" value="1"/>
</dbReference>
<keyword evidence="1" id="KW-0378">Hydrolase</keyword>
<keyword evidence="1" id="KW-0540">Nuclease</keyword>
<name>A0A364Y4T7_9BACT</name>
<dbReference type="AlphaFoldDB" id="A0A364Y4T7"/>
<comment type="caution">
    <text evidence="1">The sequence shown here is derived from an EMBL/GenBank/DDBJ whole genome shotgun (WGS) entry which is preliminary data.</text>
</comment>
<organism evidence="1 2">
    <name type="scientific">Pseudochryseolinea flava</name>
    <dbReference type="NCBI Taxonomy" id="2059302"/>
    <lineage>
        <taxon>Bacteria</taxon>
        <taxon>Pseudomonadati</taxon>
        <taxon>Bacteroidota</taxon>
        <taxon>Cytophagia</taxon>
        <taxon>Cytophagales</taxon>
        <taxon>Fulvivirgaceae</taxon>
        <taxon>Pseudochryseolinea</taxon>
    </lineage>
</organism>